<proteinExistence type="predicted"/>
<organism evidence="2">
    <name type="scientific">Proboscia inermis</name>
    <dbReference type="NCBI Taxonomy" id="420281"/>
    <lineage>
        <taxon>Eukaryota</taxon>
        <taxon>Sar</taxon>
        <taxon>Stramenopiles</taxon>
        <taxon>Ochrophyta</taxon>
        <taxon>Bacillariophyta</taxon>
        <taxon>Coscinodiscophyceae</taxon>
        <taxon>Rhizosoleniophycidae</taxon>
        <taxon>Rhizosoleniales</taxon>
        <taxon>Rhizosoleniaceae</taxon>
        <taxon>Proboscia</taxon>
    </lineage>
</organism>
<evidence type="ECO:0000256" key="1">
    <source>
        <dbReference type="SAM" id="Phobius"/>
    </source>
</evidence>
<dbReference type="EMBL" id="HBEL01040506">
    <property type="protein sequence ID" value="CAD8422696.1"/>
    <property type="molecule type" value="Transcribed_RNA"/>
</dbReference>
<protein>
    <submittedName>
        <fullName evidence="2">Uncharacterized protein</fullName>
    </submittedName>
</protein>
<feature type="transmembrane region" description="Helical" evidence="1">
    <location>
        <begin position="14"/>
        <end position="32"/>
    </location>
</feature>
<feature type="transmembrane region" description="Helical" evidence="1">
    <location>
        <begin position="118"/>
        <end position="137"/>
    </location>
</feature>
<keyword evidence="1" id="KW-0472">Membrane</keyword>
<evidence type="ECO:0000313" key="2">
    <source>
        <dbReference type="EMBL" id="CAD8422696.1"/>
    </source>
</evidence>
<keyword evidence="1" id="KW-0812">Transmembrane</keyword>
<gene>
    <name evidence="2" type="ORF">PINE0816_LOCUS18853</name>
</gene>
<name>A0A7S0CI04_9STRA</name>
<feature type="transmembrane region" description="Helical" evidence="1">
    <location>
        <begin position="79"/>
        <end position="98"/>
    </location>
</feature>
<dbReference type="AlphaFoldDB" id="A0A7S0CI04"/>
<feature type="transmembrane region" description="Helical" evidence="1">
    <location>
        <begin position="52"/>
        <end position="70"/>
    </location>
</feature>
<accession>A0A7S0CI04</accession>
<keyword evidence="1" id="KW-1133">Transmembrane helix</keyword>
<reference evidence="2" key="1">
    <citation type="submission" date="2021-01" db="EMBL/GenBank/DDBJ databases">
        <authorList>
            <person name="Corre E."/>
            <person name="Pelletier E."/>
            <person name="Niang G."/>
            <person name="Scheremetjew M."/>
            <person name="Finn R."/>
            <person name="Kale V."/>
            <person name="Holt S."/>
            <person name="Cochrane G."/>
            <person name="Meng A."/>
            <person name="Brown T."/>
            <person name="Cohen L."/>
        </authorList>
    </citation>
    <scope>NUCLEOTIDE SEQUENCE</scope>
    <source>
        <strain evidence="2">CCAP1064/1</strain>
    </source>
</reference>
<feature type="transmembrane region" description="Helical" evidence="1">
    <location>
        <begin position="196"/>
        <end position="217"/>
    </location>
</feature>
<sequence>MAGAAGTSKTQKDITLIGVGIACCILAANLGSRAWKTLKLKTLKYDGLGAPILAYILAIVAGFSVPYVGYREIDIGGKVALENILRSAVLVALFFVMSDFDVFQEFILVGSEACNQNTVNICVGIWYTISLLASIYVHRYITPKVLRPINHDADPYLIESHQSPVGYLVPNLPNFPLDPDLNNKPKIFPSLCTESTIQIAGGILAFLIGGVIISLSFTDADNEIMGD</sequence>